<protein>
    <submittedName>
        <fullName evidence="2">Histidine phosphatase family protein</fullName>
    </submittedName>
</protein>
<dbReference type="SMART" id="SM00855">
    <property type="entry name" value="PGAM"/>
    <property type="match status" value="1"/>
</dbReference>
<dbReference type="InterPro" id="IPR051021">
    <property type="entry name" value="Mito_Ser/Thr_phosphatase"/>
</dbReference>
<dbReference type="PANTHER" id="PTHR20935">
    <property type="entry name" value="PHOSPHOGLYCERATE MUTASE-RELATED"/>
    <property type="match status" value="1"/>
</dbReference>
<keyword evidence="3" id="KW-1185">Reference proteome</keyword>
<evidence type="ECO:0000256" key="1">
    <source>
        <dbReference type="ARBA" id="ARBA00022801"/>
    </source>
</evidence>
<sequence>MSRLWLARHAEAAPGGMELSATGRRQAELLGERLAGAGITRISHSPLPRAVQTASIVAAALPGVPVVAAEELTDSDPTEDPAAAEAMVARFADPPADELCITHMFQVGWFVRAVLDAPAARWSALNSANTGVTVLRWSATPGVPVSPLVFNDLTHLPPDLRWTGFPPELRLP</sequence>
<dbReference type="CDD" id="cd07067">
    <property type="entry name" value="HP_PGM_like"/>
    <property type="match status" value="1"/>
</dbReference>
<dbReference type="Pfam" id="PF00300">
    <property type="entry name" value="His_Phos_1"/>
    <property type="match status" value="1"/>
</dbReference>
<dbReference type="InterPro" id="IPR029033">
    <property type="entry name" value="His_PPase_superfam"/>
</dbReference>
<evidence type="ECO:0000313" key="3">
    <source>
        <dbReference type="Proteomes" id="UP001523216"/>
    </source>
</evidence>
<evidence type="ECO:0000313" key="2">
    <source>
        <dbReference type="EMBL" id="MCM4080539.1"/>
    </source>
</evidence>
<proteinExistence type="predicted"/>
<dbReference type="RefSeq" id="WP_251800323.1">
    <property type="nucleotide sequence ID" value="NZ_JAMQOL010000032.1"/>
</dbReference>
<organism evidence="2 3">
    <name type="scientific">Paractinoplanes hotanensis</name>
    <dbReference type="NCBI Taxonomy" id="2906497"/>
    <lineage>
        <taxon>Bacteria</taxon>
        <taxon>Bacillati</taxon>
        <taxon>Actinomycetota</taxon>
        <taxon>Actinomycetes</taxon>
        <taxon>Micromonosporales</taxon>
        <taxon>Micromonosporaceae</taxon>
        <taxon>Paractinoplanes</taxon>
    </lineage>
</organism>
<name>A0ABT0Y5E7_9ACTN</name>
<dbReference type="SUPFAM" id="SSF53254">
    <property type="entry name" value="Phosphoglycerate mutase-like"/>
    <property type="match status" value="1"/>
</dbReference>
<gene>
    <name evidence="2" type="ORF">LXN57_23440</name>
</gene>
<dbReference type="Proteomes" id="UP001523216">
    <property type="component" value="Unassembled WGS sequence"/>
</dbReference>
<dbReference type="PANTHER" id="PTHR20935:SF0">
    <property type="entry name" value="SERINE_THREONINE-PROTEIN PHOSPHATASE PGAM5, MITOCHONDRIAL"/>
    <property type="match status" value="1"/>
</dbReference>
<dbReference type="InterPro" id="IPR013078">
    <property type="entry name" value="His_Pase_superF_clade-1"/>
</dbReference>
<dbReference type="Gene3D" id="3.40.50.1240">
    <property type="entry name" value="Phosphoglycerate mutase-like"/>
    <property type="match status" value="2"/>
</dbReference>
<comment type="caution">
    <text evidence="2">The sequence shown here is derived from an EMBL/GenBank/DDBJ whole genome shotgun (WGS) entry which is preliminary data.</text>
</comment>
<reference evidence="2 3" key="1">
    <citation type="submission" date="2022-06" db="EMBL/GenBank/DDBJ databases">
        <title>Actinoplanes abujensis sp. nov., isolated from Nigerian arid soil.</title>
        <authorList>
            <person name="Ding P."/>
        </authorList>
    </citation>
    <scope>NUCLEOTIDE SEQUENCE [LARGE SCALE GENOMIC DNA]</scope>
    <source>
        <strain evidence="3">TRM88002</strain>
    </source>
</reference>
<accession>A0ABT0Y5E7</accession>
<keyword evidence="1" id="KW-0378">Hydrolase</keyword>
<dbReference type="EMBL" id="JAMQOL010000032">
    <property type="protein sequence ID" value="MCM4080539.1"/>
    <property type="molecule type" value="Genomic_DNA"/>
</dbReference>